<dbReference type="Pfam" id="PF00849">
    <property type="entry name" value="PseudoU_synth_2"/>
    <property type="match status" value="1"/>
</dbReference>
<sequence length="410" mass="45687">MPCVSPNALWAAKLTQLPMSLGVKIRPQARSEKIVRAAFDDKRSKNYVVVGIRTIEEDIHGRADELLPHLFPEQFKSPTSAKRACRRGEVLVDGTTVQTTTCLRPFQTVQLIARASSSTQHLLHGQEAEAQNSLQHLRVVFEDEHMACIVKPQGMPTQGTGFLTVQGCLPYLLQPSTTPGALRKPCHAHRLDAPTGGLLLVAKTRAALQQLTEDFQVPGTLQKRYLAIVVGELNGSGSVDKPLGGKTAVTTFKSEHQIQSMQHGCLTKVSLWPHTGRTHQLRRHMAHLGTPILGDDRYTRYEGLEGHMDIERRHAAGTPGATVDLWIMKSCEESIQEYVHMELTERPDKARDQQSAEAEQERISQMSAVPLCLWAVELVFPHPHSRKLYRVTLSEPPVFAQTIQRLRVSL</sequence>
<evidence type="ECO:0000259" key="2">
    <source>
        <dbReference type="Pfam" id="PF00849"/>
    </source>
</evidence>
<dbReference type="PANTHER" id="PTHR21600">
    <property type="entry name" value="MITOCHONDRIAL RNA PSEUDOURIDINE SYNTHASE"/>
    <property type="match status" value="1"/>
</dbReference>
<dbReference type="AlphaFoldDB" id="A0A250X9U6"/>
<reference evidence="3 4" key="1">
    <citation type="submission" date="2017-08" db="EMBL/GenBank/DDBJ databases">
        <title>Acidophilic green algal genome provides insights into adaptation to an acidic environment.</title>
        <authorList>
            <person name="Hirooka S."/>
            <person name="Hirose Y."/>
            <person name="Kanesaki Y."/>
            <person name="Higuchi S."/>
            <person name="Fujiwara T."/>
            <person name="Onuma R."/>
            <person name="Era A."/>
            <person name="Ohbayashi R."/>
            <person name="Uzuka A."/>
            <person name="Nozaki H."/>
            <person name="Yoshikawa H."/>
            <person name="Miyagishima S.Y."/>
        </authorList>
    </citation>
    <scope>NUCLEOTIDE SEQUENCE [LARGE SCALE GENOMIC DNA]</scope>
    <source>
        <strain evidence="3 4">NIES-2499</strain>
    </source>
</reference>
<gene>
    <name evidence="3" type="ORF">CEUSTIGMA_g7284.t1</name>
</gene>
<proteinExistence type="inferred from homology"/>
<evidence type="ECO:0000313" key="3">
    <source>
        <dbReference type="EMBL" id="GAX79844.1"/>
    </source>
</evidence>
<dbReference type="EMBL" id="BEGY01000046">
    <property type="protein sequence ID" value="GAX79844.1"/>
    <property type="molecule type" value="Genomic_DNA"/>
</dbReference>
<dbReference type="InterPro" id="IPR020103">
    <property type="entry name" value="PsdUridine_synth_cat_dom_sf"/>
</dbReference>
<dbReference type="SUPFAM" id="SSF55120">
    <property type="entry name" value="Pseudouridine synthase"/>
    <property type="match status" value="1"/>
</dbReference>
<dbReference type="InterPro" id="IPR006145">
    <property type="entry name" value="PsdUridine_synth_RsuA/RluA"/>
</dbReference>
<dbReference type="Proteomes" id="UP000232323">
    <property type="component" value="Unassembled WGS sequence"/>
</dbReference>
<dbReference type="InterPro" id="IPR050188">
    <property type="entry name" value="RluA_PseudoU_synthase"/>
</dbReference>
<evidence type="ECO:0000313" key="4">
    <source>
        <dbReference type="Proteomes" id="UP000232323"/>
    </source>
</evidence>
<dbReference type="OrthoDB" id="424794at2759"/>
<accession>A0A250X9U6</accession>
<dbReference type="Gene3D" id="3.30.2350.10">
    <property type="entry name" value="Pseudouridine synthase"/>
    <property type="match status" value="1"/>
</dbReference>
<protein>
    <recommendedName>
        <fullName evidence="2">Pseudouridine synthase RsuA/RluA-like domain-containing protein</fullName>
    </recommendedName>
</protein>
<comment type="caution">
    <text evidence="3">The sequence shown here is derived from an EMBL/GenBank/DDBJ whole genome shotgun (WGS) entry which is preliminary data.</text>
</comment>
<dbReference type="STRING" id="1157962.A0A250X9U6"/>
<keyword evidence="4" id="KW-1185">Reference proteome</keyword>
<feature type="domain" description="Pseudouridine synthase RsuA/RluA-like" evidence="2">
    <location>
        <begin position="146"/>
        <end position="287"/>
    </location>
</feature>
<dbReference type="GO" id="GO:0003723">
    <property type="term" value="F:RNA binding"/>
    <property type="evidence" value="ECO:0007669"/>
    <property type="project" value="InterPro"/>
</dbReference>
<dbReference type="GO" id="GO:0009982">
    <property type="term" value="F:pseudouridine synthase activity"/>
    <property type="evidence" value="ECO:0007669"/>
    <property type="project" value="InterPro"/>
</dbReference>
<organism evidence="3 4">
    <name type="scientific">Chlamydomonas eustigma</name>
    <dbReference type="NCBI Taxonomy" id="1157962"/>
    <lineage>
        <taxon>Eukaryota</taxon>
        <taxon>Viridiplantae</taxon>
        <taxon>Chlorophyta</taxon>
        <taxon>core chlorophytes</taxon>
        <taxon>Chlorophyceae</taxon>
        <taxon>CS clade</taxon>
        <taxon>Chlamydomonadales</taxon>
        <taxon>Chlamydomonadaceae</taxon>
        <taxon>Chlamydomonas</taxon>
    </lineage>
</organism>
<evidence type="ECO:0000256" key="1">
    <source>
        <dbReference type="ARBA" id="ARBA00010876"/>
    </source>
</evidence>
<dbReference type="GO" id="GO:0000455">
    <property type="term" value="P:enzyme-directed rRNA pseudouridine synthesis"/>
    <property type="evidence" value="ECO:0007669"/>
    <property type="project" value="TreeGrafter"/>
</dbReference>
<comment type="similarity">
    <text evidence="1">Belongs to the pseudouridine synthase RluA family.</text>
</comment>
<name>A0A250X9U6_9CHLO</name>
<dbReference type="CDD" id="cd02869">
    <property type="entry name" value="PseudoU_synth_RluA_like"/>
    <property type="match status" value="1"/>
</dbReference>
<dbReference type="PANTHER" id="PTHR21600:SF87">
    <property type="entry name" value="RNA PSEUDOURIDYLATE SYNTHASE DOMAIN-CONTAINING PROTEIN 1"/>
    <property type="match status" value="1"/>
</dbReference>